<dbReference type="InterPro" id="IPR019734">
    <property type="entry name" value="TPR_rpt"/>
</dbReference>
<keyword evidence="3" id="KW-0963">Cytoplasm</keyword>
<dbReference type="Pfam" id="PF00931">
    <property type="entry name" value="NB-ARC"/>
    <property type="match status" value="1"/>
</dbReference>
<dbReference type="SMART" id="SM00028">
    <property type="entry name" value="TPR"/>
    <property type="match status" value="6"/>
</dbReference>
<feature type="region of interest" description="Disordered" evidence="11">
    <location>
        <begin position="907"/>
        <end position="948"/>
    </location>
</feature>
<dbReference type="InterPro" id="IPR011990">
    <property type="entry name" value="TPR-like_helical_dom_sf"/>
</dbReference>
<feature type="region of interest" description="Disordered" evidence="11">
    <location>
        <begin position="1046"/>
        <end position="1067"/>
    </location>
</feature>
<keyword evidence="6 10" id="KW-0802">TPR repeat</keyword>
<comment type="subcellular location">
    <subcellularLocation>
        <location evidence="1">Cytoplasm</location>
        <location evidence="1">Cytoskeleton</location>
    </subcellularLocation>
</comment>
<evidence type="ECO:0000256" key="7">
    <source>
        <dbReference type="ARBA" id="ARBA00023054"/>
    </source>
</evidence>
<keyword evidence="15" id="KW-1185">Reference proteome</keyword>
<dbReference type="OrthoDB" id="626167at2759"/>
<evidence type="ECO:0000256" key="8">
    <source>
        <dbReference type="ARBA" id="ARBA00023175"/>
    </source>
</evidence>
<comment type="similarity">
    <text evidence="2">Belongs to the kinesin light chain family.</text>
</comment>
<evidence type="ECO:0000256" key="11">
    <source>
        <dbReference type="SAM" id="MobiDB-lite"/>
    </source>
</evidence>
<evidence type="ECO:0000313" key="15">
    <source>
        <dbReference type="Proteomes" id="UP000254866"/>
    </source>
</evidence>
<evidence type="ECO:0000256" key="1">
    <source>
        <dbReference type="ARBA" id="ARBA00004245"/>
    </source>
</evidence>
<dbReference type="AlphaFoldDB" id="A0A370TWJ1"/>
<accession>A0A370TWJ1</accession>
<dbReference type="Pfam" id="PF13374">
    <property type="entry name" value="TPR_10"/>
    <property type="match status" value="1"/>
</dbReference>
<keyword evidence="7" id="KW-0175">Coiled coil</keyword>
<evidence type="ECO:0000256" key="3">
    <source>
        <dbReference type="ARBA" id="ARBA00022490"/>
    </source>
</evidence>
<name>A0A370TWJ1_9HELO</name>
<feature type="repeat" description="TPR" evidence="10">
    <location>
        <begin position="986"/>
        <end position="1019"/>
    </location>
</feature>
<feature type="domain" description="NACHT-NTPase and P-loop NTPases N-terminal" evidence="13">
    <location>
        <begin position="23"/>
        <end position="127"/>
    </location>
</feature>
<dbReference type="GO" id="GO:0007018">
    <property type="term" value="P:microtubule-based movement"/>
    <property type="evidence" value="ECO:0007669"/>
    <property type="project" value="TreeGrafter"/>
</dbReference>
<feature type="compositionally biased region" description="Acidic residues" evidence="11">
    <location>
        <begin position="1051"/>
        <end position="1060"/>
    </location>
</feature>
<dbReference type="SUPFAM" id="SSF48452">
    <property type="entry name" value="TPR-like"/>
    <property type="match status" value="3"/>
</dbReference>
<dbReference type="PANTHER" id="PTHR45783:SF3">
    <property type="entry name" value="KINESIN LIGHT CHAIN"/>
    <property type="match status" value="1"/>
</dbReference>
<dbReference type="PANTHER" id="PTHR45783">
    <property type="entry name" value="KINESIN LIGHT CHAIN"/>
    <property type="match status" value="1"/>
</dbReference>
<dbReference type="RefSeq" id="XP_031872552.1">
    <property type="nucleotide sequence ID" value="XM_032012859.1"/>
</dbReference>
<dbReference type="InterPro" id="IPR002151">
    <property type="entry name" value="Kinesin_light"/>
</dbReference>
<evidence type="ECO:0000259" key="13">
    <source>
        <dbReference type="Pfam" id="PF17107"/>
    </source>
</evidence>
<dbReference type="EMBL" id="NPIC01000002">
    <property type="protein sequence ID" value="RDL39896.1"/>
    <property type="molecule type" value="Genomic_DNA"/>
</dbReference>
<sequence>MAEALAVVGIVASLAQLGNLGWQIAKRINDYQVSTKGVPSIYREISIQLPQIIDICTKIQKENETFGSSPAFVQVVTSCVQHVQTLDELVSKALPVKGDSAIKRAKKAVASVRLEKRLIELQQTLESYKSALVLEIGHQTHAALRPEIPSMTGPVKGTCYHLPPSQVSLFIGRKKILREMTEILCPSVRDPERPVVVVLCGMGGQGKTQLALEYCRQSQQIGRYNSIMWINAASRISIARSFEEVADHITKFKRAFSDPSACVHFTMETLERWASPCLIIFDNFDHPSQMKNIMDYCPKIKEVGIIFTTRNLDVGRLGLSLDVEAMEEQEAVELLLHHIRRPSVAESVEGARLIAQKLGFLALAIDQAGAYINARKLPLRSFIDHYENRKEHVMKHTPQLWDYRRKLNNAEEETSLSVFSTWELSFREMAGNKVTHESMSHLLTLSAFFSNRHISENIFRAHFEGHDPRPGWMHIFETDGKYDTYKYEDIIAELSNLSLLNSDASEEDAHFSLHPLVRDWIQLRMALEERGGYAIEATHYLTSNIRAELNAKERSVPRTRHILSHIDACYENCKRHIKSPMYARSGVLRESLIQFGNFYNMHGRHQQAEEIFREILKEDELGRGYGDLETLQSRLYLTQVYYNQGRYGECRKMLLEIQDKQELQPPLIPNTLRTSTLLARVCFREGLYSEAVALYQQALSGYATGKGLDQTDTLKIYEDLAMVLRNQGSHEAAIEYYHKALVGYEKQYGPNSFQSLKPLVHLADTYRNQGLYEKTLPLYQKALEGNEKQFGIDHLNTLENMVNLAINLRNLGRYADAEHLFSKALHGIEKILGEGHLDTLRTMMNFAINHHKMGNYTEAEVLYHTVLEGRERVLGLDHHYTWRTVECLADLLWLQGKQDEAERLAQRAMRGSRRQSWNKTRHTQRASERSPERNQLQRLAPPPRLRSEPILTHSIDDKIFPDMEALFLRALHRDQVNLRGNHADMLDTMTTLANVYVAQNRYNEAENLFTQVLEVAKSRYGLEHRDCARLILSLNELNELQGKEYDSGYDGFEDDSDEELPMTKLEI</sequence>
<dbReference type="GO" id="GO:0043531">
    <property type="term" value="F:ADP binding"/>
    <property type="evidence" value="ECO:0007669"/>
    <property type="project" value="InterPro"/>
</dbReference>
<feature type="domain" description="NB-ARC" evidence="12">
    <location>
        <begin position="191"/>
        <end position="335"/>
    </location>
</feature>
<gene>
    <name evidence="14" type="ORF">BP5553_04236</name>
</gene>
<dbReference type="Pfam" id="PF13424">
    <property type="entry name" value="TPR_12"/>
    <property type="match status" value="3"/>
</dbReference>
<evidence type="ECO:0000256" key="2">
    <source>
        <dbReference type="ARBA" id="ARBA00009622"/>
    </source>
</evidence>
<evidence type="ECO:0000313" key="14">
    <source>
        <dbReference type="EMBL" id="RDL39896.1"/>
    </source>
</evidence>
<dbReference type="InterPro" id="IPR031352">
    <property type="entry name" value="SesA"/>
</dbReference>
<dbReference type="GO" id="GO:0019894">
    <property type="term" value="F:kinesin binding"/>
    <property type="evidence" value="ECO:0007669"/>
    <property type="project" value="TreeGrafter"/>
</dbReference>
<dbReference type="Proteomes" id="UP000254866">
    <property type="component" value="Unassembled WGS sequence"/>
</dbReference>
<evidence type="ECO:0000256" key="5">
    <source>
        <dbReference type="ARBA" id="ARBA00022737"/>
    </source>
</evidence>
<dbReference type="GO" id="GO:0005874">
    <property type="term" value="C:microtubule"/>
    <property type="evidence" value="ECO:0007669"/>
    <property type="project" value="UniProtKB-KW"/>
</dbReference>
<evidence type="ECO:0000256" key="4">
    <source>
        <dbReference type="ARBA" id="ARBA00022701"/>
    </source>
</evidence>
<dbReference type="InterPro" id="IPR002182">
    <property type="entry name" value="NB-ARC"/>
</dbReference>
<keyword evidence="4" id="KW-0493">Microtubule</keyword>
<evidence type="ECO:0000259" key="12">
    <source>
        <dbReference type="Pfam" id="PF00931"/>
    </source>
</evidence>
<dbReference type="GeneID" id="43597085"/>
<evidence type="ECO:0000256" key="10">
    <source>
        <dbReference type="PROSITE-ProRule" id="PRU00339"/>
    </source>
</evidence>
<dbReference type="Gene3D" id="1.25.40.10">
    <property type="entry name" value="Tetratricopeptide repeat domain"/>
    <property type="match status" value="3"/>
</dbReference>
<organism evidence="14 15">
    <name type="scientific">Venustampulla echinocandica</name>
    <dbReference type="NCBI Taxonomy" id="2656787"/>
    <lineage>
        <taxon>Eukaryota</taxon>
        <taxon>Fungi</taxon>
        <taxon>Dikarya</taxon>
        <taxon>Ascomycota</taxon>
        <taxon>Pezizomycotina</taxon>
        <taxon>Leotiomycetes</taxon>
        <taxon>Helotiales</taxon>
        <taxon>Pleuroascaceae</taxon>
        <taxon>Venustampulla</taxon>
    </lineage>
</organism>
<dbReference type="STRING" id="2656787.A0A370TWJ1"/>
<dbReference type="PROSITE" id="PS50005">
    <property type="entry name" value="TPR"/>
    <property type="match status" value="1"/>
</dbReference>
<keyword evidence="9" id="KW-0206">Cytoskeleton</keyword>
<dbReference type="InterPro" id="IPR027417">
    <property type="entry name" value="P-loop_NTPase"/>
</dbReference>
<dbReference type="Gene3D" id="3.40.50.300">
    <property type="entry name" value="P-loop containing nucleotide triphosphate hydrolases"/>
    <property type="match status" value="1"/>
</dbReference>
<dbReference type="Pfam" id="PF17107">
    <property type="entry name" value="SesA"/>
    <property type="match status" value="1"/>
</dbReference>
<dbReference type="SUPFAM" id="SSF52540">
    <property type="entry name" value="P-loop containing nucleoside triphosphate hydrolases"/>
    <property type="match status" value="1"/>
</dbReference>
<proteinExistence type="inferred from homology"/>
<keyword evidence="5" id="KW-0677">Repeat</keyword>
<reference evidence="14 15" key="1">
    <citation type="journal article" date="2018" name="IMA Fungus">
        <title>IMA Genome-F 9: Draft genome sequence of Annulohypoxylon stygium, Aspergillus mulundensis, Berkeleyomyces basicola (syn. Thielaviopsis basicola), Ceratocystis smalleyi, two Cercospora beticola strains, Coleophoma cylindrospora, Fusarium fracticaudum, Phialophora cf. hyalina, and Morchella septimelata.</title>
        <authorList>
            <person name="Wingfield B.D."/>
            <person name="Bills G.F."/>
            <person name="Dong Y."/>
            <person name="Huang W."/>
            <person name="Nel W.J."/>
            <person name="Swalarsk-Parry B.S."/>
            <person name="Vaghefi N."/>
            <person name="Wilken P.M."/>
            <person name="An Z."/>
            <person name="de Beer Z.W."/>
            <person name="De Vos L."/>
            <person name="Chen L."/>
            <person name="Duong T.A."/>
            <person name="Gao Y."/>
            <person name="Hammerbacher A."/>
            <person name="Kikkert J.R."/>
            <person name="Li Y."/>
            <person name="Li H."/>
            <person name="Li K."/>
            <person name="Li Q."/>
            <person name="Liu X."/>
            <person name="Ma X."/>
            <person name="Naidoo K."/>
            <person name="Pethybridge S.J."/>
            <person name="Sun J."/>
            <person name="Steenkamp E.T."/>
            <person name="van der Nest M.A."/>
            <person name="van Wyk S."/>
            <person name="Wingfield M.J."/>
            <person name="Xiong C."/>
            <person name="Yue Q."/>
            <person name="Zhang X."/>
        </authorList>
    </citation>
    <scope>NUCLEOTIDE SEQUENCE [LARGE SCALE GENOMIC DNA]</scope>
    <source>
        <strain evidence="14 15">BP 5553</strain>
    </source>
</reference>
<comment type="caution">
    <text evidence="14">The sequence shown here is derived from an EMBL/GenBank/DDBJ whole genome shotgun (WGS) entry which is preliminary data.</text>
</comment>
<evidence type="ECO:0008006" key="16">
    <source>
        <dbReference type="Google" id="ProtNLM"/>
    </source>
</evidence>
<protein>
    <recommendedName>
        <fullName evidence="16">NB-ARC domain-containing protein</fullName>
    </recommendedName>
</protein>
<evidence type="ECO:0000256" key="9">
    <source>
        <dbReference type="ARBA" id="ARBA00023212"/>
    </source>
</evidence>
<evidence type="ECO:0000256" key="6">
    <source>
        <dbReference type="ARBA" id="ARBA00022803"/>
    </source>
</evidence>
<keyword evidence="8" id="KW-0505">Motor protein</keyword>
<dbReference type="GO" id="GO:0005737">
    <property type="term" value="C:cytoplasm"/>
    <property type="evidence" value="ECO:0007669"/>
    <property type="project" value="TreeGrafter"/>
</dbReference>
<dbReference type="GO" id="GO:0005871">
    <property type="term" value="C:kinesin complex"/>
    <property type="evidence" value="ECO:0007669"/>
    <property type="project" value="InterPro"/>
</dbReference>